<dbReference type="AlphaFoldDB" id="A0A383UT77"/>
<dbReference type="VEuPathDB" id="FungiDB:BLGHR1_13558"/>
<dbReference type="Gene3D" id="3.30.420.10">
    <property type="entry name" value="Ribonuclease H-like superfamily/Ribonuclease H"/>
    <property type="match status" value="1"/>
</dbReference>
<gene>
    <name evidence="2" type="ORF">BLGHR1_13558</name>
    <name evidence="3" type="ORF">BLGHR1_13561</name>
</gene>
<dbReference type="EMBL" id="UNSH01000045">
    <property type="protein sequence ID" value="SZF02775.1"/>
    <property type="molecule type" value="Genomic_DNA"/>
</dbReference>
<dbReference type="GO" id="GO:0003676">
    <property type="term" value="F:nucleic acid binding"/>
    <property type="evidence" value="ECO:0007669"/>
    <property type="project" value="InterPro"/>
</dbReference>
<evidence type="ECO:0000313" key="3">
    <source>
        <dbReference type="EMBL" id="SZF02775.1"/>
    </source>
</evidence>
<protein>
    <recommendedName>
        <fullName evidence="1">Tc1-like transposase DDE domain-containing protein</fullName>
    </recommendedName>
</protein>
<evidence type="ECO:0000313" key="4">
    <source>
        <dbReference type="Proteomes" id="UP000275772"/>
    </source>
</evidence>
<reference evidence="3 4" key="1">
    <citation type="submission" date="2017-11" db="EMBL/GenBank/DDBJ databases">
        <authorList>
            <person name="Kracher B."/>
        </authorList>
    </citation>
    <scope>NUCLEOTIDE SEQUENCE [LARGE SCALE GENOMIC DNA]</scope>
    <source>
        <strain evidence="3 4">RACE1</strain>
    </source>
</reference>
<dbReference type="Proteomes" id="UP000275772">
    <property type="component" value="Unassembled WGS sequence"/>
</dbReference>
<evidence type="ECO:0000259" key="1">
    <source>
        <dbReference type="Pfam" id="PF13358"/>
    </source>
</evidence>
<proteinExistence type="predicted"/>
<evidence type="ECO:0000313" key="2">
    <source>
        <dbReference type="EMBL" id="SZF02772.1"/>
    </source>
</evidence>
<name>A0A383UT77_BLUHO</name>
<dbReference type="Pfam" id="PF13358">
    <property type="entry name" value="DDE_3"/>
    <property type="match status" value="1"/>
</dbReference>
<accession>A0A383UT77</accession>
<dbReference type="VEuPathDB" id="FungiDB:BLGHR1_13561"/>
<feature type="domain" description="Tc1-like transposase DDE" evidence="1">
    <location>
        <begin position="31"/>
        <end position="75"/>
    </location>
</feature>
<dbReference type="EMBL" id="UNSH01000045">
    <property type="protein sequence ID" value="SZF02772.1"/>
    <property type="molecule type" value="Genomic_DNA"/>
</dbReference>
<sequence length="76" mass="8802">MSINSYKHCEKIVPVIDSMVSMRPWLSAMQDNAPAHAAASTMEEMRQRLIPQIFLPANWPDLNPNEAVWDRMKDYI</sequence>
<organism evidence="3 4">
    <name type="scientific">Blumeria hordei</name>
    <name type="common">Barley powdery mildew</name>
    <name type="synonym">Blumeria graminis f. sp. hordei</name>
    <dbReference type="NCBI Taxonomy" id="2867405"/>
    <lineage>
        <taxon>Eukaryota</taxon>
        <taxon>Fungi</taxon>
        <taxon>Dikarya</taxon>
        <taxon>Ascomycota</taxon>
        <taxon>Pezizomycotina</taxon>
        <taxon>Leotiomycetes</taxon>
        <taxon>Erysiphales</taxon>
        <taxon>Erysiphaceae</taxon>
        <taxon>Blumeria</taxon>
    </lineage>
</organism>
<dbReference type="InterPro" id="IPR036397">
    <property type="entry name" value="RNaseH_sf"/>
</dbReference>
<dbReference type="InterPro" id="IPR038717">
    <property type="entry name" value="Tc1-like_DDE_dom"/>
</dbReference>